<dbReference type="AlphaFoldDB" id="A0A7V3RHK7"/>
<name>A0A7V3RHK7_UNCW3</name>
<organism evidence="1">
    <name type="scientific">candidate division WOR-3 bacterium</name>
    <dbReference type="NCBI Taxonomy" id="2052148"/>
    <lineage>
        <taxon>Bacteria</taxon>
        <taxon>Bacteria division WOR-3</taxon>
    </lineage>
</organism>
<gene>
    <name evidence="1" type="ORF">ENX68_05125</name>
</gene>
<sequence>MKYLILILITIIFCIIGAQVLIPILSKKDQSEWLSLPEVIPGARIISESEGIIEYKGKRFILGHGEYKQKKFLIEKLCLDTMPESTIIDMRFKRQIIVRRDVF</sequence>
<dbReference type="EMBL" id="DTOZ01000137">
    <property type="protein sequence ID" value="HGE78365.1"/>
    <property type="molecule type" value="Genomic_DNA"/>
</dbReference>
<evidence type="ECO:0000313" key="1">
    <source>
        <dbReference type="EMBL" id="HGE78365.1"/>
    </source>
</evidence>
<proteinExistence type="predicted"/>
<reference evidence="1" key="1">
    <citation type="journal article" date="2020" name="mSystems">
        <title>Genome- and Community-Level Interaction Insights into Carbon Utilization and Element Cycling Functions of Hydrothermarchaeota in Hydrothermal Sediment.</title>
        <authorList>
            <person name="Zhou Z."/>
            <person name="Liu Y."/>
            <person name="Xu W."/>
            <person name="Pan J."/>
            <person name="Luo Z.H."/>
            <person name="Li M."/>
        </authorList>
    </citation>
    <scope>NUCLEOTIDE SEQUENCE [LARGE SCALE GENOMIC DNA]</scope>
    <source>
        <strain evidence="1">SpSt-961</strain>
    </source>
</reference>
<protein>
    <submittedName>
        <fullName evidence="1">Uncharacterized protein</fullName>
    </submittedName>
</protein>
<accession>A0A7V3RHK7</accession>
<comment type="caution">
    <text evidence="1">The sequence shown here is derived from an EMBL/GenBank/DDBJ whole genome shotgun (WGS) entry which is preliminary data.</text>
</comment>